<evidence type="ECO:0000313" key="4">
    <source>
        <dbReference type="EMBL" id="AYG03497.1"/>
    </source>
</evidence>
<comment type="similarity">
    <text evidence="1 3">Belongs to the short-chain dehydrogenases/reductases (SDR) family.</text>
</comment>
<sequence>MAEERFAGKTVIVTGAGSGIGKATAVRIAEEGGKVVAADVVVARLDELAAEHPDLDIVTVAGDITKDEDIARIVDAAGGPVWGLANVAGVMDSFQPAHEIDWKQWDFVLAVNLTATAKLMAAVIPGMLEAGAGSIVNVSSEAGLRGSAAGAAYTASKHAVIGLTKNSAVMYGKKGIRVNTVAPGAVQTNIQAEFKSALAGEAIGPFMQVVVPGLAQPEQLASSIVWLLSDDASNVNGAVLANDTGWSAI</sequence>
<dbReference type="RefSeq" id="WP_120789029.1">
    <property type="nucleotide sequence ID" value="NZ_CP032624.1"/>
</dbReference>
<dbReference type="AlphaFoldDB" id="A0A387BRA5"/>
<gene>
    <name evidence="4" type="ORF">D7I44_08085</name>
</gene>
<name>A0A387BRA5_9MICO</name>
<evidence type="ECO:0000256" key="3">
    <source>
        <dbReference type="RuleBase" id="RU000363"/>
    </source>
</evidence>
<dbReference type="PRINTS" id="PR00081">
    <property type="entry name" value="GDHRDH"/>
</dbReference>
<dbReference type="PRINTS" id="PR00080">
    <property type="entry name" value="SDRFAMILY"/>
</dbReference>
<dbReference type="OrthoDB" id="7064009at2"/>
<dbReference type="InterPro" id="IPR002347">
    <property type="entry name" value="SDR_fam"/>
</dbReference>
<reference evidence="4 5" key="1">
    <citation type="submission" date="2018-09" db="EMBL/GenBank/DDBJ databases">
        <title>Genome sequencing of strain 2DFW10M-5.</title>
        <authorList>
            <person name="Heo J."/>
            <person name="Kim S.-J."/>
            <person name="Kwon S.-W."/>
        </authorList>
    </citation>
    <scope>NUCLEOTIDE SEQUENCE [LARGE SCALE GENOMIC DNA]</scope>
    <source>
        <strain evidence="4 5">2DFW10M-5</strain>
    </source>
</reference>
<evidence type="ECO:0000256" key="1">
    <source>
        <dbReference type="ARBA" id="ARBA00006484"/>
    </source>
</evidence>
<dbReference type="Proteomes" id="UP000275069">
    <property type="component" value="Chromosome"/>
</dbReference>
<evidence type="ECO:0000256" key="2">
    <source>
        <dbReference type="ARBA" id="ARBA00023002"/>
    </source>
</evidence>
<keyword evidence="2" id="KW-0560">Oxidoreductase</keyword>
<dbReference type="InterPro" id="IPR036291">
    <property type="entry name" value="NAD(P)-bd_dom_sf"/>
</dbReference>
<dbReference type="SUPFAM" id="SSF51735">
    <property type="entry name" value="NAD(P)-binding Rossmann-fold domains"/>
    <property type="match status" value="1"/>
</dbReference>
<dbReference type="CDD" id="cd05233">
    <property type="entry name" value="SDR_c"/>
    <property type="match status" value="1"/>
</dbReference>
<dbReference type="PANTHER" id="PTHR24321">
    <property type="entry name" value="DEHYDROGENASES, SHORT CHAIN"/>
    <property type="match status" value="1"/>
</dbReference>
<dbReference type="GO" id="GO:0016491">
    <property type="term" value="F:oxidoreductase activity"/>
    <property type="evidence" value="ECO:0007669"/>
    <property type="project" value="UniProtKB-KW"/>
</dbReference>
<protein>
    <submittedName>
        <fullName evidence="4">SDR family NAD(P)-dependent oxidoreductase</fullName>
    </submittedName>
</protein>
<organism evidence="4 5">
    <name type="scientific">Gryllotalpicola protaetiae</name>
    <dbReference type="NCBI Taxonomy" id="2419771"/>
    <lineage>
        <taxon>Bacteria</taxon>
        <taxon>Bacillati</taxon>
        <taxon>Actinomycetota</taxon>
        <taxon>Actinomycetes</taxon>
        <taxon>Micrococcales</taxon>
        <taxon>Microbacteriaceae</taxon>
        <taxon>Gryllotalpicola</taxon>
    </lineage>
</organism>
<keyword evidence="5" id="KW-1185">Reference proteome</keyword>
<dbReference type="Gene3D" id="3.40.50.720">
    <property type="entry name" value="NAD(P)-binding Rossmann-like Domain"/>
    <property type="match status" value="1"/>
</dbReference>
<dbReference type="EMBL" id="CP032624">
    <property type="protein sequence ID" value="AYG03497.1"/>
    <property type="molecule type" value="Genomic_DNA"/>
</dbReference>
<dbReference type="PANTHER" id="PTHR24321:SF8">
    <property type="entry name" value="ESTRADIOL 17-BETA-DEHYDROGENASE 8-RELATED"/>
    <property type="match status" value="1"/>
</dbReference>
<evidence type="ECO:0000313" key="5">
    <source>
        <dbReference type="Proteomes" id="UP000275069"/>
    </source>
</evidence>
<accession>A0A387BRA5</accession>
<proteinExistence type="inferred from homology"/>
<dbReference type="KEGG" id="gry:D7I44_08085"/>
<dbReference type="Pfam" id="PF00106">
    <property type="entry name" value="adh_short"/>
    <property type="match status" value="1"/>
</dbReference>
<dbReference type="FunFam" id="3.40.50.720:FF:000084">
    <property type="entry name" value="Short-chain dehydrogenase reductase"/>
    <property type="match status" value="1"/>
</dbReference>